<gene>
    <name evidence="9" type="ORF">GR212_33760</name>
</gene>
<dbReference type="PANTHER" id="PTHR10578:SF107">
    <property type="entry name" value="2-HYDROXYACID OXIDASE 1"/>
    <property type="match status" value="1"/>
</dbReference>
<keyword evidence="3 7" id="KW-0288">FMN</keyword>
<evidence type="ECO:0000256" key="5">
    <source>
        <dbReference type="ARBA" id="ARBA00024042"/>
    </source>
</evidence>
<feature type="binding site" evidence="7">
    <location>
        <position position="155"/>
    </location>
    <ligand>
        <name>FMN</name>
        <dbReference type="ChEBI" id="CHEBI:58210"/>
    </ligand>
</feature>
<dbReference type="GO" id="GO:0005886">
    <property type="term" value="C:plasma membrane"/>
    <property type="evidence" value="ECO:0007669"/>
    <property type="project" value="TreeGrafter"/>
</dbReference>
<feature type="domain" description="FMN hydroxy acid dehydrogenase" evidence="8">
    <location>
        <begin position="1"/>
        <end position="375"/>
    </location>
</feature>
<dbReference type="PROSITE" id="PS00557">
    <property type="entry name" value="FMN_HYDROXY_ACID_DH_1"/>
    <property type="match status" value="1"/>
</dbReference>
<dbReference type="SUPFAM" id="SSF51395">
    <property type="entry name" value="FMN-linked oxidoreductases"/>
    <property type="match status" value="1"/>
</dbReference>
<dbReference type="InterPro" id="IPR013785">
    <property type="entry name" value="Aldolase_TIM"/>
</dbReference>
<evidence type="ECO:0000313" key="10">
    <source>
        <dbReference type="Proteomes" id="UP000483035"/>
    </source>
</evidence>
<name>A0A6L9UK76_9HYPH</name>
<feature type="binding site" evidence="7">
    <location>
        <position position="128"/>
    </location>
    <ligand>
        <name>FMN</name>
        <dbReference type="ChEBI" id="CHEBI:58210"/>
    </ligand>
</feature>
<evidence type="ECO:0000256" key="6">
    <source>
        <dbReference type="PIRSR" id="PIRSR000138-1"/>
    </source>
</evidence>
<feature type="binding site" evidence="7">
    <location>
        <position position="164"/>
    </location>
    <ligand>
        <name>glyoxylate</name>
        <dbReference type="ChEBI" id="CHEBI:36655"/>
    </ligand>
</feature>
<protein>
    <submittedName>
        <fullName evidence="9">Mandelate dehydrogenase</fullName>
    </submittedName>
</protein>
<dbReference type="RefSeq" id="WP_163993863.1">
    <property type="nucleotide sequence ID" value="NZ_WUEY01000032.1"/>
</dbReference>
<evidence type="ECO:0000259" key="8">
    <source>
        <dbReference type="PROSITE" id="PS51349"/>
    </source>
</evidence>
<dbReference type="FunFam" id="3.20.20.70:FF:000029">
    <property type="entry name" value="L-lactate dehydrogenase"/>
    <property type="match status" value="1"/>
</dbReference>
<dbReference type="InterPro" id="IPR012133">
    <property type="entry name" value="Alpha-hydoxy_acid_DH_FMN"/>
</dbReference>
<feature type="binding site" evidence="7">
    <location>
        <position position="130"/>
    </location>
    <ligand>
        <name>FMN</name>
        <dbReference type="ChEBI" id="CHEBI:58210"/>
    </ligand>
</feature>
<comment type="caution">
    <text evidence="9">The sequence shown here is derived from an EMBL/GenBank/DDBJ whole genome shotgun (WGS) entry which is preliminary data.</text>
</comment>
<feature type="binding site" evidence="7">
    <location>
        <position position="25"/>
    </location>
    <ligand>
        <name>glyoxylate</name>
        <dbReference type="ChEBI" id="CHEBI:36655"/>
    </ligand>
</feature>
<feature type="binding site" evidence="7">
    <location>
        <position position="107"/>
    </location>
    <ligand>
        <name>FMN</name>
        <dbReference type="ChEBI" id="CHEBI:58210"/>
    </ligand>
</feature>
<dbReference type="Gene3D" id="3.20.20.70">
    <property type="entry name" value="Aldolase class I"/>
    <property type="match status" value="1"/>
</dbReference>
<dbReference type="GO" id="GO:0010181">
    <property type="term" value="F:FMN binding"/>
    <property type="evidence" value="ECO:0007669"/>
    <property type="project" value="InterPro"/>
</dbReference>
<evidence type="ECO:0000256" key="4">
    <source>
        <dbReference type="ARBA" id="ARBA00023002"/>
    </source>
</evidence>
<feature type="binding site" evidence="7">
    <location>
        <position position="276"/>
    </location>
    <ligand>
        <name>glyoxylate</name>
        <dbReference type="ChEBI" id="CHEBI:36655"/>
    </ligand>
</feature>
<dbReference type="InterPro" id="IPR008259">
    <property type="entry name" value="FMN_hydac_DH_AS"/>
</dbReference>
<organism evidence="9 10">
    <name type="scientific">Rhizobium lusitanum</name>
    <dbReference type="NCBI Taxonomy" id="293958"/>
    <lineage>
        <taxon>Bacteria</taxon>
        <taxon>Pseudomonadati</taxon>
        <taxon>Pseudomonadota</taxon>
        <taxon>Alphaproteobacteria</taxon>
        <taxon>Hyphomicrobiales</taxon>
        <taxon>Rhizobiaceae</taxon>
        <taxon>Rhizobium/Agrobacterium group</taxon>
        <taxon>Rhizobium</taxon>
    </lineage>
</organism>
<evidence type="ECO:0000256" key="3">
    <source>
        <dbReference type="ARBA" id="ARBA00022643"/>
    </source>
</evidence>
<feature type="binding site" evidence="7">
    <location>
        <begin position="325"/>
        <end position="326"/>
    </location>
    <ligand>
        <name>FMN</name>
        <dbReference type="ChEBI" id="CHEBI:58210"/>
    </ligand>
</feature>
<reference evidence="9 10" key="1">
    <citation type="submission" date="2019-12" db="EMBL/GenBank/DDBJ databases">
        <title>Rhizobium genotypes associated with high levels of biological nitrogen fixation by grain legumes in a temperate-maritime cropping system.</title>
        <authorList>
            <person name="Maluk M."/>
            <person name="Francesc Ferrando Molina F."/>
            <person name="Lopez Del Egido L."/>
            <person name="Lafos M."/>
            <person name="Langarica-Fuentes A."/>
            <person name="Gebre Yohannes G."/>
            <person name="Young M.W."/>
            <person name="Martin P."/>
            <person name="Gantlett R."/>
            <person name="Kenicer G."/>
            <person name="Hawes C."/>
            <person name="Begg G.S."/>
            <person name="Quilliam R.S."/>
            <person name="Squire G.R."/>
            <person name="Poole P.S."/>
            <person name="Young P.W."/>
            <person name="Iannetta P.M."/>
            <person name="James E.K."/>
        </authorList>
    </citation>
    <scope>NUCLEOTIDE SEQUENCE [LARGE SCALE GENOMIC DNA]</scope>
    <source>
        <strain evidence="9 10">JHI1118</strain>
    </source>
</reference>
<comment type="cofactor">
    <cofactor evidence="1">
        <name>FMN</name>
        <dbReference type="ChEBI" id="CHEBI:58210"/>
    </cofactor>
</comment>
<feature type="active site" description="Proton acceptor" evidence="6">
    <location>
        <position position="273"/>
    </location>
</feature>
<keyword evidence="2 7" id="KW-0285">Flavoprotein</keyword>
<comment type="similarity">
    <text evidence="5">Belongs to the FMN-dependent alpha-hydroxy acid dehydrogenase family.</text>
</comment>
<accession>A0A6L9UK76</accession>
<sequence length="375" mass="41041">MATPFNVAGYRRLGRRRLPRMVFDYLEGGADDEAGLRHNHAAIQASRFAPHRLADVSKRDLSTTLFGRQVSMPLVIAPTGLNGIFRHEGDLKLARAAERAGIPFALSTASNMSIEEIAQRSGGEHWFQLYVVQRDLADAFTRRAWDSGYRTLVLTTDVAVNGNRERDLRNHFDVPARYTPRTILDGATHPRWSLDFLLHGVPQLANFVSAQANDVNAQAALMSRQMDASFDWDALARLRENWHGTLIVKGILRPEDAQKCATLGADGIILSNHGGRQLDGAIAPIECLPAVCAATNLPVLVDSGFRRGEDIVKALCLGASAVLMGRATLYGLAAHGERGVISVLDLLRAEMDRTLALIGRASTADLKPDDLWSPH</sequence>
<dbReference type="AlphaFoldDB" id="A0A6L9UK76"/>
<dbReference type="GO" id="GO:0004459">
    <property type="term" value="F:L-lactate dehydrogenase (NAD+) activity"/>
    <property type="evidence" value="ECO:0007669"/>
    <property type="project" value="TreeGrafter"/>
</dbReference>
<feature type="binding site" evidence="7">
    <location>
        <position position="249"/>
    </location>
    <ligand>
        <name>FMN</name>
        <dbReference type="ChEBI" id="CHEBI:58210"/>
    </ligand>
</feature>
<evidence type="ECO:0000313" key="9">
    <source>
        <dbReference type="EMBL" id="NEI74516.1"/>
    </source>
</evidence>
<evidence type="ECO:0000256" key="2">
    <source>
        <dbReference type="ARBA" id="ARBA00022630"/>
    </source>
</evidence>
<dbReference type="EMBL" id="WUEY01000032">
    <property type="protein sequence ID" value="NEI74516.1"/>
    <property type="molecule type" value="Genomic_DNA"/>
</dbReference>
<dbReference type="InterPro" id="IPR037396">
    <property type="entry name" value="FMN_HAD"/>
</dbReference>
<dbReference type="InterPro" id="IPR000262">
    <property type="entry name" value="FMN-dep_DH"/>
</dbReference>
<evidence type="ECO:0000256" key="7">
    <source>
        <dbReference type="PIRSR" id="PIRSR000138-2"/>
    </source>
</evidence>
<dbReference type="Pfam" id="PF01070">
    <property type="entry name" value="FMN_dh"/>
    <property type="match status" value="1"/>
</dbReference>
<feature type="binding site" evidence="7">
    <location>
        <begin position="302"/>
        <end position="306"/>
    </location>
    <ligand>
        <name>FMN</name>
        <dbReference type="ChEBI" id="CHEBI:58210"/>
    </ligand>
</feature>
<evidence type="ECO:0000256" key="1">
    <source>
        <dbReference type="ARBA" id="ARBA00001917"/>
    </source>
</evidence>
<keyword evidence="4" id="KW-0560">Oxidoreductase</keyword>
<feature type="binding site" evidence="7">
    <location>
        <position position="273"/>
    </location>
    <ligand>
        <name>glyoxylate</name>
        <dbReference type="ChEBI" id="CHEBI:36655"/>
    </ligand>
</feature>
<proteinExistence type="inferred from homology"/>
<feature type="binding site" evidence="7">
    <location>
        <position position="271"/>
    </location>
    <ligand>
        <name>FMN</name>
        <dbReference type="ChEBI" id="CHEBI:58210"/>
    </ligand>
</feature>
<dbReference type="GO" id="GO:0009060">
    <property type="term" value="P:aerobic respiration"/>
    <property type="evidence" value="ECO:0007669"/>
    <property type="project" value="TreeGrafter"/>
</dbReference>
<dbReference type="Proteomes" id="UP000483035">
    <property type="component" value="Unassembled WGS sequence"/>
</dbReference>
<dbReference type="PIRSF" id="PIRSF000138">
    <property type="entry name" value="Al-hdrx_acd_dh"/>
    <property type="match status" value="1"/>
</dbReference>
<feature type="binding site" evidence="7">
    <location>
        <begin position="78"/>
        <end position="80"/>
    </location>
    <ligand>
        <name>FMN</name>
        <dbReference type="ChEBI" id="CHEBI:58210"/>
    </ligand>
</feature>
<dbReference type="PANTHER" id="PTHR10578">
    <property type="entry name" value="S -2-HYDROXY-ACID OXIDASE-RELATED"/>
    <property type="match status" value="1"/>
</dbReference>
<dbReference type="PROSITE" id="PS51349">
    <property type="entry name" value="FMN_HYDROXY_ACID_DH_2"/>
    <property type="match status" value="1"/>
</dbReference>